<proteinExistence type="predicted"/>
<keyword evidence="2" id="KW-1185">Reference proteome</keyword>
<organism evidence="1 2">
    <name type="scientific">Paenibacillus psychroresistens</name>
    <dbReference type="NCBI Taxonomy" id="1778678"/>
    <lineage>
        <taxon>Bacteria</taxon>
        <taxon>Bacillati</taxon>
        <taxon>Bacillota</taxon>
        <taxon>Bacilli</taxon>
        <taxon>Bacillales</taxon>
        <taxon>Paenibacillaceae</taxon>
        <taxon>Paenibacillus</taxon>
    </lineage>
</organism>
<dbReference type="EMBL" id="CP034235">
    <property type="protein sequence ID" value="QGQ98915.1"/>
    <property type="molecule type" value="Genomic_DNA"/>
</dbReference>
<name>A0A6B8RTM3_9BACL</name>
<dbReference type="AlphaFoldDB" id="A0A6B8RTM3"/>
<accession>A0A6B8RTM3</accession>
<dbReference type="PANTHER" id="PTHR43649:SF12">
    <property type="entry name" value="DIACETYLCHITOBIOSE BINDING PROTEIN DASA"/>
    <property type="match status" value="1"/>
</dbReference>
<dbReference type="OrthoDB" id="3928382at2"/>
<reference evidence="2" key="1">
    <citation type="submission" date="2018-11" db="EMBL/GenBank/DDBJ databases">
        <title>Complete genome sequence of Paenibacillus sp. ML311-T8.</title>
        <authorList>
            <person name="Nam Y.-D."/>
            <person name="Kang J."/>
            <person name="Chung W.-H."/>
            <person name="Park Y.S."/>
        </authorList>
    </citation>
    <scope>NUCLEOTIDE SEQUENCE [LARGE SCALE GENOMIC DNA]</scope>
    <source>
        <strain evidence="2">ML311-T8</strain>
    </source>
</reference>
<dbReference type="PANTHER" id="PTHR43649">
    <property type="entry name" value="ARABINOSE-BINDING PROTEIN-RELATED"/>
    <property type="match status" value="1"/>
</dbReference>
<evidence type="ECO:0000313" key="2">
    <source>
        <dbReference type="Proteomes" id="UP000426246"/>
    </source>
</evidence>
<dbReference type="InterPro" id="IPR006059">
    <property type="entry name" value="SBP"/>
</dbReference>
<protein>
    <submittedName>
        <fullName evidence="1">Extracellular solute-binding protein</fullName>
    </submittedName>
</protein>
<dbReference type="RefSeq" id="WP_155704021.1">
    <property type="nucleotide sequence ID" value="NZ_CP034235.1"/>
</dbReference>
<evidence type="ECO:0000313" key="1">
    <source>
        <dbReference type="EMBL" id="QGQ98915.1"/>
    </source>
</evidence>
<dbReference type="InterPro" id="IPR050490">
    <property type="entry name" value="Bact_solute-bd_prot1"/>
</dbReference>
<dbReference type="KEGG" id="ppsc:EHS13_30585"/>
<sequence>MKYICQVLLIISLTFLISSCEGIGQSPKTVKKEIVELKFWGEGSREYFDKEIAEPIKAQFPNIKLTLLMKHNLKLAIDENVVPDIMLEPVYGQQSESVQLGLQLDLTNYIKVNALDTSHFEPGVLEDEPISSLPFTRTHYVLSYNKALFDSLGIDYPTDGMTWDETLKLAAKLKTAGKGKSSLYGLYLTQSDIPIIASQLSLTFVDPVTNEPTLMDKRWDQLFQLWKSADTAPYYRDNENSHVYYETLVSPTKEIAMSIVPAYWNANGITTSLVSLPVFTDNPRGGADAASTTLSISKQSKHKDQAFQVIQYLVSDEFQMQIANKGQFSSLNKTIIADSFGSKVPGITKEMINSLNYNDLAVRVKRSKFDHFQDYLIKAGAISHVIDTSIPYWEAFDHLKKGEDKQKVLRGLTISLKYSVDSIKDTAEEYRKKLD</sequence>
<dbReference type="Pfam" id="PF01547">
    <property type="entry name" value="SBP_bac_1"/>
    <property type="match status" value="1"/>
</dbReference>
<dbReference type="Gene3D" id="3.40.190.10">
    <property type="entry name" value="Periplasmic binding protein-like II"/>
    <property type="match status" value="1"/>
</dbReference>
<dbReference type="PROSITE" id="PS51257">
    <property type="entry name" value="PROKAR_LIPOPROTEIN"/>
    <property type="match status" value="1"/>
</dbReference>
<dbReference type="Proteomes" id="UP000426246">
    <property type="component" value="Chromosome"/>
</dbReference>
<dbReference type="SUPFAM" id="SSF53850">
    <property type="entry name" value="Periplasmic binding protein-like II"/>
    <property type="match status" value="1"/>
</dbReference>
<gene>
    <name evidence="1" type="ORF">EHS13_30585</name>
</gene>